<protein>
    <recommendedName>
        <fullName evidence="1">Cyclic nucleotide-binding domain-containing protein</fullName>
    </recommendedName>
</protein>
<dbReference type="Pfam" id="PF00027">
    <property type="entry name" value="cNMP_binding"/>
    <property type="match status" value="1"/>
</dbReference>
<comment type="caution">
    <text evidence="2">The sequence shown here is derived from an EMBL/GenBank/DDBJ whole genome shotgun (WGS) entry which is preliminary data.</text>
</comment>
<dbReference type="EMBL" id="LGIA01000208">
    <property type="protein sequence ID" value="KOH42887.1"/>
    <property type="molecule type" value="Genomic_DNA"/>
</dbReference>
<dbReference type="RefSeq" id="WP_053188152.1">
    <property type="nucleotide sequence ID" value="NZ_LGIA01000208.1"/>
</dbReference>
<reference evidence="3" key="1">
    <citation type="submission" date="2015-07" db="EMBL/GenBank/DDBJ databases">
        <title>Genome sequencing of Sunxiuqinia dokdonensis strain SK.</title>
        <authorList>
            <person name="Ahn S."/>
            <person name="Kim B.-C."/>
        </authorList>
    </citation>
    <scope>NUCLEOTIDE SEQUENCE [LARGE SCALE GENOMIC DNA]</scope>
    <source>
        <strain evidence="3">SK</strain>
    </source>
</reference>
<dbReference type="SUPFAM" id="SSF51206">
    <property type="entry name" value="cAMP-binding domain-like"/>
    <property type="match status" value="1"/>
</dbReference>
<evidence type="ECO:0000313" key="2">
    <source>
        <dbReference type="EMBL" id="KOH42887.1"/>
    </source>
</evidence>
<dbReference type="InterPro" id="IPR000595">
    <property type="entry name" value="cNMP-bd_dom"/>
</dbReference>
<dbReference type="InterPro" id="IPR018490">
    <property type="entry name" value="cNMP-bd_dom_sf"/>
</dbReference>
<organism evidence="2 3">
    <name type="scientific">Sunxiuqinia dokdonensis</name>
    <dbReference type="NCBI Taxonomy" id="1409788"/>
    <lineage>
        <taxon>Bacteria</taxon>
        <taxon>Pseudomonadati</taxon>
        <taxon>Bacteroidota</taxon>
        <taxon>Bacteroidia</taxon>
        <taxon>Marinilabiliales</taxon>
        <taxon>Prolixibacteraceae</taxon>
        <taxon>Sunxiuqinia</taxon>
    </lineage>
</organism>
<dbReference type="Proteomes" id="UP000036958">
    <property type="component" value="Unassembled WGS sequence"/>
</dbReference>
<dbReference type="InterPro" id="IPR014710">
    <property type="entry name" value="RmlC-like_jellyroll"/>
</dbReference>
<name>A0A0L8V3T3_9BACT</name>
<dbReference type="PROSITE" id="PS50042">
    <property type="entry name" value="CNMP_BINDING_3"/>
    <property type="match status" value="1"/>
</dbReference>
<keyword evidence="3" id="KW-1185">Reference proteome</keyword>
<dbReference type="PATRIC" id="fig|1409788.3.peg.4421"/>
<sequence>MELKISDLIANEMSLSPEEIEVVDTLIPIRKFQKGQLLLEEGKIAKECYFTIKGCVRSYQILNGEERTTQFFVEGDPIASLLSYLNRTPANHYFECIEDSTLAVLSFDNEQKLYSQHPKFEALCRNSIEQEFGKQQEILQNYLTKNPEERYLMLQETRPELLQRVPQYHLATFLGVQPESLSRIRKRIAKRNKS</sequence>
<dbReference type="Gene3D" id="2.60.120.10">
    <property type="entry name" value="Jelly Rolls"/>
    <property type="match status" value="1"/>
</dbReference>
<dbReference type="AlphaFoldDB" id="A0A0L8V3T3"/>
<dbReference type="STRING" id="1409788.NC99_43300"/>
<feature type="domain" description="Cyclic nucleotide-binding" evidence="1">
    <location>
        <begin position="21"/>
        <end position="89"/>
    </location>
</feature>
<accession>A0A0L8V3T3</accession>
<proteinExistence type="predicted"/>
<evidence type="ECO:0000259" key="1">
    <source>
        <dbReference type="PROSITE" id="PS50042"/>
    </source>
</evidence>
<dbReference type="CDD" id="cd00038">
    <property type="entry name" value="CAP_ED"/>
    <property type="match status" value="1"/>
</dbReference>
<evidence type="ECO:0000313" key="3">
    <source>
        <dbReference type="Proteomes" id="UP000036958"/>
    </source>
</evidence>
<gene>
    <name evidence="2" type="ORF">NC99_43300</name>
</gene>